<feature type="chain" id="PRO_5008687677" evidence="1">
    <location>
        <begin position="19"/>
        <end position="405"/>
    </location>
</feature>
<accession>A0A1C3YRA8</accession>
<dbReference type="EMBL" id="FMAR01000001">
    <property type="protein sequence ID" value="SCB72626.1"/>
    <property type="molecule type" value="Genomic_DNA"/>
</dbReference>
<dbReference type="Pfam" id="PF17170">
    <property type="entry name" value="DUF5128"/>
    <property type="match status" value="1"/>
</dbReference>
<keyword evidence="1" id="KW-0732">Signal</keyword>
<sequence length="405" mass="47120">MRKLCLFIVLLTHFTAIAQVELRIDPAAAIGCSISQLFEKVDYIPLETSRESIFGKIDQLYVTDLYYIILDNDTNSFLLFLKNGKFYSRMSCGPKNQNDGARFFVVDNTKKQISVGYYFNKIKIFDFEGHLIETQIPRTEFQYIYPLGQEQVIYYAVNYDYKKSKQDTLDHELKFMHAGNTYQQFFPFINYNHVIGNDDLIFTHNSYFFDTGIDGKVTFVRHYDFHVYTADSMKVQPVYNFIFPLSRSLPIDFSSNPAYYKKRFSYINNDHQVIFGLSFFYQLHQLLFFKLDDLSNKNTSYVYDLSSSTLIGTAHIESDSTNSFLPVFGVDTEPTFNFNAYSFLTTDGSALYAYVSSQEMFSGKTLAAEKNVPFNNVMKDYFNRNTIKSNPVIVRLQPRSQFQVL</sequence>
<dbReference type="OrthoDB" id="828283at2"/>
<dbReference type="Proteomes" id="UP000242818">
    <property type="component" value="Unassembled WGS sequence"/>
</dbReference>
<dbReference type="RefSeq" id="WP_123891663.1">
    <property type="nucleotide sequence ID" value="NZ_FMAR01000001.1"/>
</dbReference>
<gene>
    <name evidence="2" type="ORF">GA0116948_10163</name>
</gene>
<feature type="signal peptide" evidence="1">
    <location>
        <begin position="1"/>
        <end position="18"/>
    </location>
</feature>
<reference evidence="2 3" key="1">
    <citation type="submission" date="2016-08" db="EMBL/GenBank/DDBJ databases">
        <authorList>
            <person name="Seilhamer J.J."/>
        </authorList>
    </citation>
    <scope>NUCLEOTIDE SEQUENCE [LARGE SCALE GENOMIC DNA]</scope>
    <source>
        <strain evidence="2 3">A37T2</strain>
    </source>
</reference>
<protein>
    <submittedName>
        <fullName evidence="2">6-bladed beta-propeller protein</fullName>
    </submittedName>
</protein>
<evidence type="ECO:0000313" key="3">
    <source>
        <dbReference type="Proteomes" id="UP000242818"/>
    </source>
</evidence>
<organism evidence="2 3">
    <name type="scientific">Chitinophaga costaii</name>
    <dbReference type="NCBI Taxonomy" id="1335309"/>
    <lineage>
        <taxon>Bacteria</taxon>
        <taxon>Pseudomonadati</taxon>
        <taxon>Bacteroidota</taxon>
        <taxon>Chitinophagia</taxon>
        <taxon>Chitinophagales</taxon>
        <taxon>Chitinophagaceae</taxon>
        <taxon>Chitinophaga</taxon>
    </lineage>
</organism>
<evidence type="ECO:0000313" key="2">
    <source>
        <dbReference type="EMBL" id="SCB72626.1"/>
    </source>
</evidence>
<proteinExistence type="predicted"/>
<evidence type="ECO:0000256" key="1">
    <source>
        <dbReference type="SAM" id="SignalP"/>
    </source>
</evidence>
<dbReference type="STRING" id="1335309.GA0116948_10163"/>
<dbReference type="AlphaFoldDB" id="A0A1C3YRA8"/>
<keyword evidence="3" id="KW-1185">Reference proteome</keyword>
<name>A0A1C3YRA8_9BACT</name>